<feature type="site" description="Deprotonates C-terminal active site Cys" evidence="7">
    <location>
        <position position="17"/>
    </location>
</feature>
<evidence type="ECO:0000313" key="10">
    <source>
        <dbReference type="EMBL" id="SFI99772.1"/>
    </source>
</evidence>
<dbReference type="OrthoDB" id="9790390at2"/>
<dbReference type="Gene3D" id="3.40.30.10">
    <property type="entry name" value="Glutaredoxin"/>
    <property type="match status" value="1"/>
</dbReference>
<evidence type="ECO:0000256" key="5">
    <source>
        <dbReference type="ARBA" id="ARBA00023284"/>
    </source>
</evidence>
<feature type="site" description="Contributes to redox potential value" evidence="7">
    <location>
        <position position="25"/>
    </location>
</feature>
<dbReference type="PROSITE" id="PS51352">
    <property type="entry name" value="THIOREDOXIN_2"/>
    <property type="match status" value="1"/>
</dbReference>
<accession>A0A1I3MS38</accession>
<dbReference type="EMBL" id="FORU01000002">
    <property type="protein sequence ID" value="SFI99772.1"/>
    <property type="molecule type" value="Genomic_DNA"/>
</dbReference>
<comment type="similarity">
    <text evidence="1 6">Belongs to the thioredoxin family.</text>
</comment>
<keyword evidence="3" id="KW-0249">Electron transport</keyword>
<feature type="disulfide bond" description="Redox-active" evidence="8">
    <location>
        <begin position="23"/>
        <end position="26"/>
    </location>
</feature>
<organism evidence="10 11">
    <name type="scientific">Myroides guanonis</name>
    <dbReference type="NCBI Taxonomy" id="1150112"/>
    <lineage>
        <taxon>Bacteria</taxon>
        <taxon>Pseudomonadati</taxon>
        <taxon>Bacteroidota</taxon>
        <taxon>Flavobacteriia</taxon>
        <taxon>Flavobacteriales</taxon>
        <taxon>Flavobacteriaceae</taxon>
        <taxon>Myroides</taxon>
    </lineage>
</organism>
<evidence type="ECO:0000256" key="6">
    <source>
        <dbReference type="PIRNR" id="PIRNR000077"/>
    </source>
</evidence>
<dbReference type="PANTHER" id="PTHR45663">
    <property type="entry name" value="GEO12009P1"/>
    <property type="match status" value="1"/>
</dbReference>
<sequence length="105" mass="12142">MNDLDTLIEGDKLLLLDFYSEDCGPCKMLTPELEKVEESLDNSITILKIDIGKNTALTTEYSIKYQMRGIPTLMLFKRGKLLWKHSGYINKETILNHIKQNESNY</sequence>
<proteinExistence type="inferred from homology"/>
<evidence type="ECO:0000256" key="4">
    <source>
        <dbReference type="ARBA" id="ARBA00023157"/>
    </source>
</evidence>
<evidence type="ECO:0000259" key="9">
    <source>
        <dbReference type="PROSITE" id="PS51352"/>
    </source>
</evidence>
<dbReference type="GO" id="GO:0045454">
    <property type="term" value="P:cell redox homeostasis"/>
    <property type="evidence" value="ECO:0007669"/>
    <property type="project" value="TreeGrafter"/>
</dbReference>
<dbReference type="InterPro" id="IPR005746">
    <property type="entry name" value="Thioredoxin"/>
</dbReference>
<dbReference type="GO" id="GO:0015035">
    <property type="term" value="F:protein-disulfide reductase activity"/>
    <property type="evidence" value="ECO:0007669"/>
    <property type="project" value="InterPro"/>
</dbReference>
<dbReference type="GO" id="GO:0005829">
    <property type="term" value="C:cytosol"/>
    <property type="evidence" value="ECO:0007669"/>
    <property type="project" value="TreeGrafter"/>
</dbReference>
<evidence type="ECO:0000256" key="8">
    <source>
        <dbReference type="PIRSR" id="PIRSR000077-4"/>
    </source>
</evidence>
<dbReference type="CDD" id="cd02947">
    <property type="entry name" value="TRX_family"/>
    <property type="match status" value="1"/>
</dbReference>
<dbReference type="PANTHER" id="PTHR45663:SF11">
    <property type="entry name" value="GEO12009P1"/>
    <property type="match status" value="1"/>
</dbReference>
<protein>
    <recommendedName>
        <fullName evidence="6">Thioredoxin</fullName>
    </recommendedName>
</protein>
<dbReference type="SUPFAM" id="SSF52833">
    <property type="entry name" value="Thioredoxin-like"/>
    <property type="match status" value="1"/>
</dbReference>
<feature type="site" description="Contributes to redox potential value" evidence="7">
    <location>
        <position position="24"/>
    </location>
</feature>
<keyword evidence="11" id="KW-1185">Reference proteome</keyword>
<feature type="active site" description="Nucleophile" evidence="7">
    <location>
        <position position="23"/>
    </location>
</feature>
<keyword evidence="4 8" id="KW-1015">Disulfide bond</keyword>
<name>A0A1I3MS38_9FLAO</name>
<dbReference type="AlphaFoldDB" id="A0A1I3MS38"/>
<dbReference type="InterPro" id="IPR036249">
    <property type="entry name" value="Thioredoxin-like_sf"/>
</dbReference>
<dbReference type="RefSeq" id="WP_090678005.1">
    <property type="nucleotide sequence ID" value="NZ_FORU01000002.1"/>
</dbReference>
<feature type="active site" description="Nucleophile" evidence="7">
    <location>
        <position position="26"/>
    </location>
</feature>
<evidence type="ECO:0000256" key="7">
    <source>
        <dbReference type="PIRSR" id="PIRSR000077-1"/>
    </source>
</evidence>
<dbReference type="Proteomes" id="UP000243887">
    <property type="component" value="Unassembled WGS sequence"/>
</dbReference>
<dbReference type="InterPro" id="IPR013766">
    <property type="entry name" value="Thioredoxin_domain"/>
</dbReference>
<dbReference type="PIRSF" id="PIRSF000077">
    <property type="entry name" value="Thioredoxin"/>
    <property type="match status" value="1"/>
</dbReference>
<keyword evidence="2" id="KW-0813">Transport</keyword>
<dbReference type="Pfam" id="PF00085">
    <property type="entry name" value="Thioredoxin"/>
    <property type="match status" value="1"/>
</dbReference>
<evidence type="ECO:0000256" key="3">
    <source>
        <dbReference type="ARBA" id="ARBA00022982"/>
    </source>
</evidence>
<feature type="domain" description="Thioredoxin" evidence="9">
    <location>
        <begin position="1"/>
        <end position="103"/>
    </location>
</feature>
<gene>
    <name evidence="10" type="ORF">SAMN04487893_102247</name>
</gene>
<evidence type="ECO:0000256" key="2">
    <source>
        <dbReference type="ARBA" id="ARBA00022448"/>
    </source>
</evidence>
<dbReference type="STRING" id="1150112.SAMN04487893_102247"/>
<evidence type="ECO:0000313" key="11">
    <source>
        <dbReference type="Proteomes" id="UP000243887"/>
    </source>
</evidence>
<reference evidence="11" key="1">
    <citation type="submission" date="2016-10" db="EMBL/GenBank/DDBJ databases">
        <authorList>
            <person name="Varghese N."/>
            <person name="Submissions S."/>
        </authorList>
    </citation>
    <scope>NUCLEOTIDE SEQUENCE [LARGE SCALE GENOMIC DNA]</scope>
    <source>
        <strain evidence="11">DSM 26542</strain>
    </source>
</reference>
<evidence type="ECO:0000256" key="1">
    <source>
        <dbReference type="ARBA" id="ARBA00008987"/>
    </source>
</evidence>
<keyword evidence="5 8" id="KW-0676">Redox-active center</keyword>